<keyword evidence="3" id="KW-0223">Dioxygenase</keyword>
<evidence type="ECO:0000256" key="2">
    <source>
        <dbReference type="ARBA" id="ARBA00022723"/>
    </source>
</evidence>
<dbReference type="EMBL" id="JAXOJX010000046">
    <property type="protein sequence ID" value="MDZ5459550.1"/>
    <property type="molecule type" value="Genomic_DNA"/>
</dbReference>
<evidence type="ECO:0000256" key="3">
    <source>
        <dbReference type="ARBA" id="ARBA00022964"/>
    </source>
</evidence>
<dbReference type="PANTHER" id="PTHR13096">
    <property type="entry name" value="MINA53 MYC INDUCED NUCLEAR ANTIGEN"/>
    <property type="match status" value="1"/>
</dbReference>
<dbReference type="SMART" id="SM00558">
    <property type="entry name" value="JmjC"/>
    <property type="match status" value="1"/>
</dbReference>
<keyword evidence="4" id="KW-0560">Oxidoreductase</keyword>
<evidence type="ECO:0000256" key="1">
    <source>
        <dbReference type="ARBA" id="ARBA00001954"/>
    </source>
</evidence>
<protein>
    <submittedName>
        <fullName evidence="8">Cupin domain-containing protein</fullName>
    </submittedName>
</protein>
<feature type="region of interest" description="Disordered" evidence="6">
    <location>
        <begin position="233"/>
        <end position="255"/>
    </location>
</feature>
<keyword evidence="2" id="KW-0479">Metal-binding</keyword>
<dbReference type="InterPro" id="IPR039994">
    <property type="entry name" value="NO66-like"/>
</dbReference>
<reference evidence="8 9" key="1">
    <citation type="submission" date="2023-11" db="EMBL/GenBank/DDBJ databases">
        <title>Draft genome of Azohydromonas lata strain H1 (DSM1123), a polyhydroxyalkanoate producer.</title>
        <authorList>
            <person name="Traversa D."/>
            <person name="D'Addabbo P."/>
            <person name="Pazzani C."/>
            <person name="Manzari C."/>
            <person name="Chiara M."/>
            <person name="Scrascia M."/>
        </authorList>
    </citation>
    <scope>NUCLEOTIDE SEQUENCE [LARGE SCALE GENOMIC DNA]</scope>
    <source>
        <strain evidence="8 9">H1</strain>
    </source>
</reference>
<dbReference type="Proteomes" id="UP001293718">
    <property type="component" value="Unassembled WGS sequence"/>
</dbReference>
<comment type="cofactor">
    <cofactor evidence="1">
        <name>Fe(2+)</name>
        <dbReference type="ChEBI" id="CHEBI:29033"/>
    </cofactor>
</comment>
<feature type="compositionally biased region" description="Basic and acidic residues" evidence="6">
    <location>
        <begin position="234"/>
        <end position="243"/>
    </location>
</feature>
<evidence type="ECO:0000256" key="6">
    <source>
        <dbReference type="SAM" id="MobiDB-lite"/>
    </source>
</evidence>
<sequence>MQIDQATTLLGGISPATFMRRYWQKKPLLVRQALPGITPPITRADMFALAQQEDVESRVIVAKGDAWKLRHGPLPRQALPAVKQPRWTLLVQGLDHHVPAAHELLSRFRFVPQARLDDLMISWASEGGGVGAHMDNYDVFLIQVQGKRRWRIGPVQDESLVPGVPLKLLANFQPTEDVVLEPGDMLYLPPRWGHDGTAVDGECMTCSAGFRVPCEDDLARELLQRLPELMDEEEKGRLYRDPKQPATATPGEIPQALSDFARRALERALRDPALLQAALGEILSEPKPIVWFEQNEDADVAGGVALHRRSRMMYDEKFVFINGESFRAGGRDARLMRRLADEGRLSARDVAALSEDAHELLRDWACAGWVQPLEA</sequence>
<accession>A0ABU5IKZ5</accession>
<evidence type="ECO:0000259" key="7">
    <source>
        <dbReference type="PROSITE" id="PS51184"/>
    </source>
</evidence>
<evidence type="ECO:0000313" key="9">
    <source>
        <dbReference type="Proteomes" id="UP001293718"/>
    </source>
</evidence>
<gene>
    <name evidence="8" type="ORF">SM757_23500</name>
</gene>
<dbReference type="Pfam" id="PF08007">
    <property type="entry name" value="JmjC_2"/>
    <property type="match status" value="1"/>
</dbReference>
<evidence type="ECO:0000256" key="4">
    <source>
        <dbReference type="ARBA" id="ARBA00023002"/>
    </source>
</evidence>
<proteinExistence type="predicted"/>
<dbReference type="Pfam" id="PF20514">
    <property type="entry name" value="WHD_ROXA"/>
    <property type="match status" value="1"/>
</dbReference>
<evidence type="ECO:0000313" key="8">
    <source>
        <dbReference type="EMBL" id="MDZ5459550.1"/>
    </source>
</evidence>
<dbReference type="Gene3D" id="3.40.366.30">
    <property type="entry name" value="50S ribosomal protein L16 arginine hydroxylase, Chain A, Domain 2"/>
    <property type="match status" value="1"/>
</dbReference>
<dbReference type="InterPro" id="IPR046799">
    <property type="entry name" value="ROXA-like_wH"/>
</dbReference>
<keyword evidence="5" id="KW-0408">Iron</keyword>
<dbReference type="Gene3D" id="2.60.120.650">
    <property type="entry name" value="Cupin"/>
    <property type="match status" value="1"/>
</dbReference>
<dbReference type="RefSeq" id="WP_066333838.1">
    <property type="nucleotide sequence ID" value="NZ_JAXOJX010000046.1"/>
</dbReference>
<comment type="caution">
    <text evidence="8">The sequence shown here is derived from an EMBL/GenBank/DDBJ whole genome shotgun (WGS) entry which is preliminary data.</text>
</comment>
<name>A0ABU5IKZ5_9BURK</name>
<dbReference type="PROSITE" id="PS51184">
    <property type="entry name" value="JMJC"/>
    <property type="match status" value="1"/>
</dbReference>
<feature type="domain" description="JmjC" evidence="7">
    <location>
        <begin position="100"/>
        <end position="227"/>
    </location>
</feature>
<keyword evidence="9" id="KW-1185">Reference proteome</keyword>
<dbReference type="PANTHER" id="PTHR13096:SF8">
    <property type="entry name" value="RIBOSOMAL OXYGENASE 1"/>
    <property type="match status" value="1"/>
</dbReference>
<evidence type="ECO:0000256" key="5">
    <source>
        <dbReference type="ARBA" id="ARBA00023004"/>
    </source>
</evidence>
<dbReference type="InterPro" id="IPR003347">
    <property type="entry name" value="JmjC_dom"/>
</dbReference>
<organism evidence="8 9">
    <name type="scientific">Azohydromonas lata</name>
    <dbReference type="NCBI Taxonomy" id="45677"/>
    <lineage>
        <taxon>Bacteria</taxon>
        <taxon>Pseudomonadati</taxon>
        <taxon>Pseudomonadota</taxon>
        <taxon>Betaproteobacteria</taxon>
        <taxon>Burkholderiales</taxon>
        <taxon>Sphaerotilaceae</taxon>
        <taxon>Azohydromonas</taxon>
    </lineage>
</organism>
<dbReference type="SUPFAM" id="SSF51197">
    <property type="entry name" value="Clavaminate synthase-like"/>
    <property type="match status" value="1"/>
</dbReference>